<name>A0A0L6U7D6_9BASI</name>
<dbReference type="Proteomes" id="UP000037035">
    <property type="component" value="Unassembled WGS sequence"/>
</dbReference>
<keyword evidence="2" id="KW-0808">Transferase</keyword>
<feature type="domain" description="O-methyltransferase C-terminal" evidence="4">
    <location>
        <begin position="294"/>
        <end position="414"/>
    </location>
</feature>
<dbReference type="Pfam" id="PF00891">
    <property type="entry name" value="Methyltransf_2"/>
    <property type="match status" value="1"/>
</dbReference>
<evidence type="ECO:0000313" key="5">
    <source>
        <dbReference type="EMBL" id="KNZ44406.1"/>
    </source>
</evidence>
<dbReference type="InterPro" id="IPR029063">
    <property type="entry name" value="SAM-dependent_MTases_sf"/>
</dbReference>
<dbReference type="SUPFAM" id="SSF53335">
    <property type="entry name" value="S-adenosyl-L-methionine-dependent methyltransferases"/>
    <property type="match status" value="1"/>
</dbReference>
<gene>
    <name evidence="5" type="ORF">VP01_919g2</name>
</gene>
<organism evidence="5 6">
    <name type="scientific">Puccinia sorghi</name>
    <dbReference type="NCBI Taxonomy" id="27349"/>
    <lineage>
        <taxon>Eukaryota</taxon>
        <taxon>Fungi</taxon>
        <taxon>Dikarya</taxon>
        <taxon>Basidiomycota</taxon>
        <taxon>Pucciniomycotina</taxon>
        <taxon>Pucciniomycetes</taxon>
        <taxon>Pucciniales</taxon>
        <taxon>Pucciniaceae</taxon>
        <taxon>Puccinia</taxon>
    </lineage>
</organism>
<dbReference type="PANTHER" id="PTHR43712:SF2">
    <property type="entry name" value="O-METHYLTRANSFERASE CICE"/>
    <property type="match status" value="1"/>
</dbReference>
<evidence type="ECO:0000259" key="4">
    <source>
        <dbReference type="Pfam" id="PF00891"/>
    </source>
</evidence>
<dbReference type="AlphaFoldDB" id="A0A0L6U7D6"/>
<evidence type="ECO:0000256" key="2">
    <source>
        <dbReference type="ARBA" id="ARBA00022679"/>
    </source>
</evidence>
<keyword evidence="3" id="KW-0949">S-adenosyl-L-methionine</keyword>
<comment type="caution">
    <text evidence="5">The sequence shown here is derived from an EMBL/GenBank/DDBJ whole genome shotgun (WGS) entry which is preliminary data.</text>
</comment>
<dbReference type="GO" id="GO:0032259">
    <property type="term" value="P:methylation"/>
    <property type="evidence" value="ECO:0007669"/>
    <property type="project" value="UniProtKB-KW"/>
</dbReference>
<reference evidence="5 6" key="1">
    <citation type="submission" date="2015-08" db="EMBL/GenBank/DDBJ databases">
        <title>Next Generation Sequencing and Analysis of the Genome of Puccinia sorghi L Schw, the Causal Agent of Maize Common Rust.</title>
        <authorList>
            <person name="Rochi L."/>
            <person name="Burguener G."/>
            <person name="Darino M."/>
            <person name="Turjanski A."/>
            <person name="Kreff E."/>
            <person name="Dieguez M.J."/>
            <person name="Sacco F."/>
        </authorList>
    </citation>
    <scope>NUCLEOTIDE SEQUENCE [LARGE SCALE GENOMIC DNA]</scope>
    <source>
        <strain evidence="5 6">RO10H11247</strain>
    </source>
</reference>
<dbReference type="PANTHER" id="PTHR43712">
    <property type="entry name" value="PUTATIVE (AFU_ORTHOLOGUE AFUA_4G14580)-RELATED"/>
    <property type="match status" value="1"/>
</dbReference>
<dbReference type="InterPro" id="IPR016461">
    <property type="entry name" value="COMT-like"/>
</dbReference>
<keyword evidence="1" id="KW-0489">Methyltransferase</keyword>
<sequence length="443" mass="49235">MPVSAAQKLVGLIAQAVKEIEADIGAQMPGGAMTDVNSPTVAAEDQLEATARRRAALRNLQGATHQLLATLMPAGLYGLETYATFYYKAAIDTVLGARIADMIHSMDPDSSKGGVPVHVLAEKASMDPRKLSHILRFLALRNIFCELSPSHWANTRHSVVLRTDAPNTIVNALGHLRDDVTAPVLFQLPKLLLDKQPDGAFSWDHQQSAFNKYYQPGCDFFQFLATSEGGHRAERFGKAMFEMTHAIGTGPQVYKTFDWKKLGPKGTLVDVGGGEGAAAIELRWFNREKKRRYQKMASTANVKYEEMDFFQDQPAHRAGEVDAYFLRHVLHDWPSKSCVEILKRLRRAAKPTTSLLICETTLSAPVVERDSPILSNGGMASFGSHSRNLTMLTVLNAEERTQKEFEELFHQSGWFLQSVTPLATLSDYFILQALPDPSWMPHH</sequence>
<evidence type="ECO:0000256" key="3">
    <source>
        <dbReference type="ARBA" id="ARBA00022691"/>
    </source>
</evidence>
<dbReference type="OrthoDB" id="2410195at2759"/>
<dbReference type="InterPro" id="IPR001077">
    <property type="entry name" value="COMT_C"/>
</dbReference>
<keyword evidence="6" id="KW-1185">Reference proteome</keyword>
<dbReference type="GO" id="GO:0008171">
    <property type="term" value="F:O-methyltransferase activity"/>
    <property type="evidence" value="ECO:0007669"/>
    <property type="project" value="InterPro"/>
</dbReference>
<dbReference type="Gene3D" id="3.40.50.150">
    <property type="entry name" value="Vaccinia Virus protein VP39"/>
    <property type="match status" value="1"/>
</dbReference>
<dbReference type="PROSITE" id="PS51683">
    <property type="entry name" value="SAM_OMT_II"/>
    <property type="match status" value="1"/>
</dbReference>
<proteinExistence type="predicted"/>
<evidence type="ECO:0000256" key="1">
    <source>
        <dbReference type="ARBA" id="ARBA00022603"/>
    </source>
</evidence>
<dbReference type="STRING" id="27349.A0A0L6U7D6"/>
<dbReference type="SUPFAM" id="SSF46785">
    <property type="entry name" value="Winged helix' DNA-binding domain"/>
    <property type="match status" value="1"/>
</dbReference>
<dbReference type="VEuPathDB" id="FungiDB:VP01_919g2"/>
<accession>A0A0L6U7D6</accession>
<dbReference type="Gene3D" id="1.10.10.10">
    <property type="entry name" value="Winged helix-like DNA-binding domain superfamily/Winged helix DNA-binding domain"/>
    <property type="match status" value="1"/>
</dbReference>
<protein>
    <recommendedName>
        <fullName evidence="4">O-methyltransferase C-terminal domain-containing protein</fullName>
    </recommendedName>
</protein>
<dbReference type="InterPro" id="IPR036390">
    <property type="entry name" value="WH_DNA-bd_sf"/>
</dbReference>
<evidence type="ECO:0000313" key="6">
    <source>
        <dbReference type="Proteomes" id="UP000037035"/>
    </source>
</evidence>
<dbReference type="InterPro" id="IPR036388">
    <property type="entry name" value="WH-like_DNA-bd_sf"/>
</dbReference>
<dbReference type="EMBL" id="LAVV01014826">
    <property type="protein sequence ID" value="KNZ44406.1"/>
    <property type="molecule type" value="Genomic_DNA"/>
</dbReference>